<dbReference type="SMART" id="SM00368">
    <property type="entry name" value="LRR_RI"/>
    <property type="match status" value="5"/>
</dbReference>
<organism evidence="4 5">
    <name type="scientific">Actinomadura rugatobispora</name>
    <dbReference type="NCBI Taxonomy" id="1994"/>
    <lineage>
        <taxon>Bacteria</taxon>
        <taxon>Bacillati</taxon>
        <taxon>Actinomycetota</taxon>
        <taxon>Actinomycetes</taxon>
        <taxon>Streptosporangiales</taxon>
        <taxon>Thermomonosporaceae</taxon>
        <taxon>Actinomadura</taxon>
    </lineage>
</organism>
<dbReference type="Proteomes" id="UP001596074">
    <property type="component" value="Unassembled WGS sequence"/>
</dbReference>
<sequence length="313" mass="33924">MKVAALERTLRDQPENHASWLAYGELLLERGDARGTLIRLEQRRTRVGPADRDAVEREIAALVREHERSWDAELPPGVTVLARRYGFPVKVAVEWSDGAPVVIEQALRAPFVTALGIRPVADDGEYGWDEDLRDAAEPKPAASVETGALATLGLGRLVELDLSYLRIGALGAQALAVSAYLRGEASDAGALAASNATGRIETLDLRYCRIGDTGLAALTASPCFRGVRRLRLQRNALTAEGVRSLHQLEGLTELDLRYNQIGEEGAQALLDAPFIGSLRRLLLYGADVGDVGAKILASAPRLTPALRSYWRTV</sequence>
<keyword evidence="3" id="KW-0677">Repeat</keyword>
<name>A0ABW0ZR81_9ACTN</name>
<dbReference type="PANTHER" id="PTHR24113">
    <property type="entry name" value="RAN GTPASE-ACTIVATING PROTEIN 1"/>
    <property type="match status" value="1"/>
</dbReference>
<keyword evidence="1" id="KW-0343">GTPase activation</keyword>
<accession>A0ABW0ZR81</accession>
<dbReference type="InterPro" id="IPR001611">
    <property type="entry name" value="Leu-rich_rpt"/>
</dbReference>
<dbReference type="RefSeq" id="WP_378279471.1">
    <property type="nucleotide sequence ID" value="NZ_JBHSON010000002.1"/>
</dbReference>
<gene>
    <name evidence="4" type="ORF">ACFPZN_01945</name>
</gene>
<dbReference type="PANTHER" id="PTHR24113:SF12">
    <property type="entry name" value="RAN GTPASE-ACTIVATING PROTEIN 1"/>
    <property type="match status" value="1"/>
</dbReference>
<keyword evidence="2" id="KW-0433">Leucine-rich repeat</keyword>
<proteinExistence type="predicted"/>
<evidence type="ECO:0000313" key="5">
    <source>
        <dbReference type="Proteomes" id="UP001596074"/>
    </source>
</evidence>
<evidence type="ECO:0000313" key="4">
    <source>
        <dbReference type="EMBL" id="MFC5744369.1"/>
    </source>
</evidence>
<dbReference type="Pfam" id="PF13516">
    <property type="entry name" value="LRR_6"/>
    <property type="match status" value="2"/>
</dbReference>
<dbReference type="EMBL" id="JBHSON010000002">
    <property type="protein sequence ID" value="MFC5744369.1"/>
    <property type="molecule type" value="Genomic_DNA"/>
</dbReference>
<dbReference type="Gene3D" id="3.80.10.10">
    <property type="entry name" value="Ribonuclease Inhibitor"/>
    <property type="match status" value="1"/>
</dbReference>
<evidence type="ECO:0000256" key="2">
    <source>
        <dbReference type="ARBA" id="ARBA00022614"/>
    </source>
</evidence>
<evidence type="ECO:0000256" key="3">
    <source>
        <dbReference type="ARBA" id="ARBA00022737"/>
    </source>
</evidence>
<evidence type="ECO:0008006" key="6">
    <source>
        <dbReference type="Google" id="ProtNLM"/>
    </source>
</evidence>
<evidence type="ECO:0000256" key="1">
    <source>
        <dbReference type="ARBA" id="ARBA00022468"/>
    </source>
</evidence>
<dbReference type="SUPFAM" id="SSF52047">
    <property type="entry name" value="RNI-like"/>
    <property type="match status" value="1"/>
</dbReference>
<reference evidence="5" key="1">
    <citation type="journal article" date="2019" name="Int. J. Syst. Evol. Microbiol.">
        <title>The Global Catalogue of Microorganisms (GCM) 10K type strain sequencing project: providing services to taxonomists for standard genome sequencing and annotation.</title>
        <authorList>
            <consortium name="The Broad Institute Genomics Platform"/>
            <consortium name="The Broad Institute Genome Sequencing Center for Infectious Disease"/>
            <person name="Wu L."/>
            <person name="Ma J."/>
        </authorList>
    </citation>
    <scope>NUCLEOTIDE SEQUENCE [LARGE SCALE GENOMIC DNA]</scope>
    <source>
        <strain evidence="5">KCTC 42087</strain>
    </source>
</reference>
<dbReference type="InterPro" id="IPR032675">
    <property type="entry name" value="LRR_dom_sf"/>
</dbReference>
<dbReference type="InterPro" id="IPR027038">
    <property type="entry name" value="RanGap"/>
</dbReference>
<comment type="caution">
    <text evidence="4">The sequence shown here is derived from an EMBL/GenBank/DDBJ whole genome shotgun (WGS) entry which is preliminary data.</text>
</comment>
<keyword evidence="5" id="KW-1185">Reference proteome</keyword>
<protein>
    <recommendedName>
        <fullName evidence="6">Tetratricopeptide repeat protein</fullName>
    </recommendedName>
</protein>